<dbReference type="InterPro" id="IPR011992">
    <property type="entry name" value="EF-hand-dom_pair"/>
</dbReference>
<keyword evidence="2" id="KW-1185">Reference proteome</keyword>
<name>A0A8S1BXZ7_9INSE</name>
<dbReference type="Proteomes" id="UP000494165">
    <property type="component" value="Unassembled WGS sequence"/>
</dbReference>
<dbReference type="SUPFAM" id="SSF47473">
    <property type="entry name" value="EF-hand"/>
    <property type="match status" value="1"/>
</dbReference>
<evidence type="ECO:0000313" key="2">
    <source>
        <dbReference type="Proteomes" id="UP000494165"/>
    </source>
</evidence>
<reference evidence="1 2" key="1">
    <citation type="submission" date="2020-04" db="EMBL/GenBank/DDBJ databases">
        <authorList>
            <person name="Alioto T."/>
            <person name="Alioto T."/>
            <person name="Gomez Garrido J."/>
        </authorList>
    </citation>
    <scope>NUCLEOTIDE SEQUENCE [LARGE SCALE GENOMIC DNA]</scope>
</reference>
<accession>A0A8S1BXZ7</accession>
<sequence>MVNSNKERQCILRRFRIQVAAYQNAMRQRQLLQSGSNNQQTFGGIVKSKNCWVGPKTFLRNIRTSSTIVENLSAYQRGQSTQLTCQDLQWSLNNRYDYNFHPVVCGLILHLIHPTSQDIAEKTISFEEYTKFLPLLDRWVAHFRKSAIFINGKEFIEGKTVEFSTACQKGFLLFTRLQQALMSVGYKVADDFAKSAFDKFKEKEQGAVSLNGFFTICLLFERFAKLNRSQAQKMD</sequence>
<dbReference type="Gene3D" id="1.10.238.10">
    <property type="entry name" value="EF-hand"/>
    <property type="match status" value="1"/>
</dbReference>
<organism evidence="1 2">
    <name type="scientific">Cloeon dipterum</name>
    <dbReference type="NCBI Taxonomy" id="197152"/>
    <lineage>
        <taxon>Eukaryota</taxon>
        <taxon>Metazoa</taxon>
        <taxon>Ecdysozoa</taxon>
        <taxon>Arthropoda</taxon>
        <taxon>Hexapoda</taxon>
        <taxon>Insecta</taxon>
        <taxon>Pterygota</taxon>
        <taxon>Palaeoptera</taxon>
        <taxon>Ephemeroptera</taxon>
        <taxon>Pisciforma</taxon>
        <taxon>Baetidae</taxon>
        <taxon>Cloeon</taxon>
    </lineage>
</organism>
<proteinExistence type="predicted"/>
<dbReference type="AlphaFoldDB" id="A0A8S1BXZ7"/>
<protein>
    <submittedName>
        <fullName evidence="1">Uncharacterized protein</fullName>
    </submittedName>
</protein>
<dbReference type="EMBL" id="CADEPI010000003">
    <property type="protein sequence ID" value="CAB3360511.1"/>
    <property type="molecule type" value="Genomic_DNA"/>
</dbReference>
<evidence type="ECO:0000313" key="1">
    <source>
        <dbReference type="EMBL" id="CAB3360511.1"/>
    </source>
</evidence>
<gene>
    <name evidence="1" type="ORF">CLODIP_2_CD08840</name>
</gene>
<comment type="caution">
    <text evidence="1">The sequence shown here is derived from an EMBL/GenBank/DDBJ whole genome shotgun (WGS) entry which is preliminary data.</text>
</comment>